<keyword evidence="2" id="KW-1185">Reference proteome</keyword>
<gene>
    <name evidence="1" type="ORF">HMPREF9013_1294</name>
</gene>
<dbReference type="eggNOG" id="ENOG50305A7">
    <property type="taxonomic scope" value="Bacteria"/>
</dbReference>
<dbReference type="Proteomes" id="UP000005017">
    <property type="component" value="Unassembled WGS sequence"/>
</dbReference>
<organism evidence="1 2">
    <name type="scientific">Bulleidia extructa W1219</name>
    <dbReference type="NCBI Taxonomy" id="679192"/>
    <lineage>
        <taxon>Bacteria</taxon>
        <taxon>Bacillati</taxon>
        <taxon>Bacillota</taxon>
        <taxon>Erysipelotrichia</taxon>
        <taxon>Erysipelotrichales</taxon>
        <taxon>Erysipelotrichaceae</taxon>
        <taxon>Bulleidia</taxon>
    </lineage>
</organism>
<protein>
    <submittedName>
        <fullName evidence="1">Uncharacterized protein</fullName>
    </submittedName>
</protein>
<dbReference type="STRING" id="679192.HMPREF9013_1294"/>
<comment type="caution">
    <text evidence="1">The sequence shown here is derived from an EMBL/GenBank/DDBJ whole genome shotgun (WGS) entry which is preliminary data.</text>
</comment>
<name>D2MPH8_9FIRM</name>
<evidence type="ECO:0000313" key="1">
    <source>
        <dbReference type="EMBL" id="EFC05590.1"/>
    </source>
</evidence>
<dbReference type="AlphaFoldDB" id="D2MPH8"/>
<reference evidence="2" key="1">
    <citation type="submission" date="2009-12" db="EMBL/GenBank/DDBJ databases">
        <title>Sequence of Clostridiales genomosp. BVAB3 str. UPII9-5.</title>
        <authorList>
            <person name="Madupu R."/>
            <person name="Durkin A.S."/>
            <person name="Torralba M."/>
            <person name="Methe B."/>
            <person name="Sutton G.G."/>
            <person name="Strausberg R.L."/>
            <person name="Nelson K.E."/>
        </authorList>
    </citation>
    <scope>NUCLEOTIDE SEQUENCE [LARGE SCALE GENOMIC DNA]</scope>
    <source>
        <strain evidence="2">W1219</strain>
    </source>
</reference>
<accession>D2MPH8</accession>
<sequence length="42" mass="4827">MSASDRRIRAEWQARQVKKPINEATYMQSMKALEEAMKALAS</sequence>
<evidence type="ECO:0000313" key="2">
    <source>
        <dbReference type="Proteomes" id="UP000005017"/>
    </source>
</evidence>
<dbReference type="EMBL" id="ADFR01000009">
    <property type="protein sequence ID" value="EFC05590.1"/>
    <property type="molecule type" value="Genomic_DNA"/>
</dbReference>
<proteinExistence type="predicted"/>